<evidence type="ECO:0000259" key="8">
    <source>
        <dbReference type="PROSITE" id="PS51294"/>
    </source>
</evidence>
<dbReference type="Gene3D" id="1.10.10.60">
    <property type="entry name" value="Homeodomain-like"/>
    <property type="match status" value="2"/>
</dbReference>
<evidence type="ECO:0000313" key="10">
    <source>
        <dbReference type="Proteomes" id="UP000594638"/>
    </source>
</evidence>
<dbReference type="SUPFAM" id="SSF46689">
    <property type="entry name" value="Homeodomain-like"/>
    <property type="match status" value="1"/>
</dbReference>
<reference evidence="9 10" key="1">
    <citation type="submission" date="2019-12" db="EMBL/GenBank/DDBJ databases">
        <authorList>
            <person name="Alioto T."/>
            <person name="Alioto T."/>
            <person name="Gomez Garrido J."/>
        </authorList>
    </citation>
    <scope>NUCLEOTIDE SEQUENCE [LARGE SCALE GENOMIC DNA]</scope>
</reference>
<dbReference type="PANTHER" id="PTHR48000">
    <property type="entry name" value="OS09G0431300 PROTEIN"/>
    <property type="match status" value="1"/>
</dbReference>
<keyword evidence="5" id="KW-0804">Transcription</keyword>
<dbReference type="EMBL" id="CACTIH010009075">
    <property type="protein sequence ID" value="CAA3022728.1"/>
    <property type="molecule type" value="Genomic_DNA"/>
</dbReference>
<dbReference type="PROSITE" id="PS51294">
    <property type="entry name" value="HTH_MYB"/>
    <property type="match status" value="2"/>
</dbReference>
<organism evidence="9 10">
    <name type="scientific">Olea europaea subsp. europaea</name>
    <dbReference type="NCBI Taxonomy" id="158383"/>
    <lineage>
        <taxon>Eukaryota</taxon>
        <taxon>Viridiplantae</taxon>
        <taxon>Streptophyta</taxon>
        <taxon>Embryophyta</taxon>
        <taxon>Tracheophyta</taxon>
        <taxon>Spermatophyta</taxon>
        <taxon>Magnoliopsida</taxon>
        <taxon>eudicotyledons</taxon>
        <taxon>Gunneridae</taxon>
        <taxon>Pentapetalae</taxon>
        <taxon>asterids</taxon>
        <taxon>lamiids</taxon>
        <taxon>Lamiales</taxon>
        <taxon>Oleaceae</taxon>
        <taxon>Oleeae</taxon>
        <taxon>Olea</taxon>
    </lineage>
</organism>
<evidence type="ECO:0000259" key="7">
    <source>
        <dbReference type="PROSITE" id="PS50090"/>
    </source>
</evidence>
<dbReference type="InterPro" id="IPR009057">
    <property type="entry name" value="Homeodomain-like_sf"/>
</dbReference>
<dbReference type="CDD" id="cd00167">
    <property type="entry name" value="SANT"/>
    <property type="match status" value="2"/>
</dbReference>
<keyword evidence="10" id="KW-1185">Reference proteome</keyword>
<protein>
    <submittedName>
        <fullName evidence="9">Transcription factor RAX2-like</fullName>
    </submittedName>
</protein>
<dbReference type="Pfam" id="PF00249">
    <property type="entry name" value="Myb_DNA-binding"/>
    <property type="match status" value="2"/>
</dbReference>
<evidence type="ECO:0000256" key="5">
    <source>
        <dbReference type="ARBA" id="ARBA00023163"/>
    </source>
</evidence>
<dbReference type="Proteomes" id="UP000594638">
    <property type="component" value="Unassembled WGS sequence"/>
</dbReference>
<dbReference type="GO" id="GO:0003677">
    <property type="term" value="F:DNA binding"/>
    <property type="evidence" value="ECO:0007669"/>
    <property type="project" value="UniProtKB-KW"/>
</dbReference>
<dbReference type="FunFam" id="1.10.10.60:FF:000015">
    <property type="entry name" value="Transcription factor RAX3"/>
    <property type="match status" value="1"/>
</dbReference>
<dbReference type="Gramene" id="OE9A121605T1">
    <property type="protein sequence ID" value="OE9A121605C1"/>
    <property type="gene ID" value="OE9A121605"/>
</dbReference>
<sequence length="328" mass="36866">MGRAPCCDKANVKKGPWSPEEDAKLKEFIEKYGTGGNWIALPQKVGLKRCGKSCRLRWLNYLRPNIKHGEFSDEEDRIICTLYASIGSRWSIIAAQLPGRTDNDIKNYWNTKLKKKLMGMIQPNQGSNPPFSATLHTPLPQSQALPGLSQLYKDFSSLYTPMDRSITGLESISSIPQNFLYGNNSNIPLTTDYQYSYYGQNQERLMDLKSYAVKENMLIFGGAEASSSSDGSCSQTSHGKVVKQEEMGFVQGLVSTNRFEEYQKFILDYGNINGDNNGGPFLDQKPNGILGNSELQYDIEEVKQLISTSNGLLNDENKTQETGMYQYY</sequence>
<dbReference type="AlphaFoldDB" id="A0A8S0UXM4"/>
<comment type="subcellular location">
    <subcellularLocation>
        <location evidence="1">Nucleus</location>
    </subcellularLocation>
</comment>
<evidence type="ECO:0000313" key="9">
    <source>
        <dbReference type="EMBL" id="CAA3022728.1"/>
    </source>
</evidence>
<dbReference type="FunFam" id="1.10.10.60:FF:000222">
    <property type="entry name" value="Transcription factor MYB36"/>
    <property type="match status" value="1"/>
</dbReference>
<keyword evidence="3" id="KW-0805">Transcription regulation</keyword>
<dbReference type="InterPro" id="IPR017930">
    <property type="entry name" value="Myb_dom"/>
</dbReference>
<evidence type="ECO:0000256" key="6">
    <source>
        <dbReference type="ARBA" id="ARBA00023242"/>
    </source>
</evidence>
<dbReference type="InterPro" id="IPR001005">
    <property type="entry name" value="SANT/Myb"/>
</dbReference>
<keyword evidence="2" id="KW-0677">Repeat</keyword>
<feature type="domain" description="HTH myb-type" evidence="8">
    <location>
        <begin position="9"/>
        <end position="62"/>
    </location>
</feature>
<proteinExistence type="predicted"/>
<comment type="caution">
    <text evidence="9">The sequence shown here is derived from an EMBL/GenBank/DDBJ whole genome shotgun (WGS) entry which is preliminary data.</text>
</comment>
<gene>
    <name evidence="9" type="ORF">OLEA9_A121605</name>
</gene>
<evidence type="ECO:0000256" key="1">
    <source>
        <dbReference type="ARBA" id="ARBA00004123"/>
    </source>
</evidence>
<dbReference type="SMART" id="SM00717">
    <property type="entry name" value="SANT"/>
    <property type="match status" value="2"/>
</dbReference>
<keyword evidence="6" id="KW-0539">Nucleus</keyword>
<keyword evidence="4" id="KW-0238">DNA-binding</keyword>
<evidence type="ECO:0000256" key="2">
    <source>
        <dbReference type="ARBA" id="ARBA00022737"/>
    </source>
</evidence>
<evidence type="ECO:0000256" key="4">
    <source>
        <dbReference type="ARBA" id="ARBA00023125"/>
    </source>
</evidence>
<feature type="domain" description="HTH myb-type" evidence="8">
    <location>
        <begin position="63"/>
        <end position="117"/>
    </location>
</feature>
<feature type="domain" description="Myb-like" evidence="7">
    <location>
        <begin position="9"/>
        <end position="62"/>
    </location>
</feature>
<dbReference type="GO" id="GO:0005634">
    <property type="term" value="C:nucleus"/>
    <property type="evidence" value="ECO:0007669"/>
    <property type="project" value="UniProtKB-SubCell"/>
</dbReference>
<evidence type="ECO:0000256" key="3">
    <source>
        <dbReference type="ARBA" id="ARBA00023015"/>
    </source>
</evidence>
<accession>A0A8S0UXM4</accession>
<dbReference type="PANTHER" id="PTHR48000:SF68">
    <property type="entry name" value="HOMEODOMAIN-LIKE PROTEIN-RELATED"/>
    <property type="match status" value="1"/>
</dbReference>
<dbReference type="PROSITE" id="PS50090">
    <property type="entry name" value="MYB_LIKE"/>
    <property type="match status" value="2"/>
</dbReference>
<feature type="domain" description="Myb-like" evidence="7">
    <location>
        <begin position="63"/>
        <end position="113"/>
    </location>
</feature>
<dbReference type="OrthoDB" id="2143914at2759"/>
<name>A0A8S0UXM4_OLEEU</name>